<dbReference type="AlphaFoldDB" id="A0A106E0H0"/>
<dbReference type="Proteomes" id="UP000062317">
    <property type="component" value="Unassembled WGS sequence"/>
</dbReference>
<dbReference type="RefSeq" id="WP_060107079.1">
    <property type="nucleotide sequence ID" value="NZ_LPEQ01000083.1"/>
</dbReference>
<comment type="caution">
    <text evidence="1">The sequence shown here is derived from an EMBL/GenBank/DDBJ whole genome shotgun (WGS) entry which is preliminary data.</text>
</comment>
<evidence type="ECO:0000313" key="2">
    <source>
        <dbReference type="Proteomes" id="UP000062317"/>
    </source>
</evidence>
<evidence type="ECO:0000313" key="1">
    <source>
        <dbReference type="EMBL" id="KVV45841.1"/>
    </source>
</evidence>
<proteinExistence type="predicted"/>
<reference evidence="1 2" key="1">
    <citation type="submission" date="2015-11" db="EMBL/GenBank/DDBJ databases">
        <title>Expanding the genomic diversity of Burkholderia species for the development of highly accurate diagnostics.</title>
        <authorList>
            <person name="Sahl J."/>
            <person name="Keim P."/>
            <person name="Wagner D."/>
        </authorList>
    </citation>
    <scope>NUCLEOTIDE SEQUENCE [LARGE SCALE GENOMIC DNA]</scope>
    <source>
        <strain evidence="1 2">MSMB1301WGS</strain>
    </source>
</reference>
<keyword evidence="2" id="KW-1185">Reference proteome</keyword>
<name>A0A106E0H0_9BURK</name>
<gene>
    <name evidence="1" type="ORF">WT27_06980</name>
</gene>
<protein>
    <submittedName>
        <fullName evidence="1">Uncharacterized protein</fullName>
    </submittedName>
</protein>
<organism evidence="1 2">
    <name type="scientific">Burkholderia territorii</name>
    <dbReference type="NCBI Taxonomy" id="1503055"/>
    <lineage>
        <taxon>Bacteria</taxon>
        <taxon>Pseudomonadati</taxon>
        <taxon>Pseudomonadota</taxon>
        <taxon>Betaproteobacteria</taxon>
        <taxon>Burkholderiales</taxon>
        <taxon>Burkholderiaceae</taxon>
        <taxon>Burkholderia</taxon>
        <taxon>Burkholderia cepacia complex</taxon>
    </lineage>
</organism>
<dbReference type="EMBL" id="LPEQ01000083">
    <property type="protein sequence ID" value="KVV45841.1"/>
    <property type="molecule type" value="Genomic_DNA"/>
</dbReference>
<accession>A0A106E0H0</accession>
<sequence>MLKEVKVQAERNLDAMAAALPPPRIYRAEQNGGIGYNDVKRDPDSRVDVVIGPFLSGVEPGDGIVLFWNQDPDDGDPGEPVATGVVDDPGRTQVLWVDAQDIEQAGDGLIPVFYQILTQPGDDATASPVLMVRVKLATPGEAHLDPEPGTPYINDRLRPPTIEPSLIGEDEADNVVVTIEAWDNKEDGDQLTLRWNGQPIVRTIDDGDPSAPVVIEMARADLEAGGDGDALPVNYSIRDVVNNWSLNSPSAQVEVELDPSLLSAPDIRDALDGEIDLDDLGRGDVAVWVQDRAIGESDAITLTWAGYTPEGNLVPYSDSKLSAGVGKTTRFSVPYAAVEAIAMGYAVVSYTVGEDARRSRRATVRVVGEVKALDAPVVVEANGGGTLDPVQTATVRIEPYTPMNAGDMVELRWLGTKANGDPTLYPRTIPITGPAVGNPVLIPIPEAEVEVLDGGRVEVSYQVYPIEGGPLQSPAMTYRVEGASGLLPVPEVLHEDSGVLLRFKESSQHPSLCCG</sequence>